<organism evidence="2">
    <name type="scientific">Lygus hesperus</name>
    <name type="common">Western plant bug</name>
    <dbReference type="NCBI Taxonomy" id="30085"/>
    <lineage>
        <taxon>Eukaryota</taxon>
        <taxon>Metazoa</taxon>
        <taxon>Ecdysozoa</taxon>
        <taxon>Arthropoda</taxon>
        <taxon>Hexapoda</taxon>
        <taxon>Insecta</taxon>
        <taxon>Pterygota</taxon>
        <taxon>Neoptera</taxon>
        <taxon>Paraneoptera</taxon>
        <taxon>Hemiptera</taxon>
        <taxon>Heteroptera</taxon>
        <taxon>Panheteroptera</taxon>
        <taxon>Cimicomorpha</taxon>
        <taxon>Miridae</taxon>
        <taxon>Mirini</taxon>
        <taxon>Lygus</taxon>
    </lineage>
</organism>
<feature type="region of interest" description="Disordered" evidence="1">
    <location>
        <begin position="326"/>
        <end position="350"/>
    </location>
</feature>
<dbReference type="AlphaFoldDB" id="A0A0A9W943"/>
<gene>
    <name evidence="2" type="ORF">CM83_17969</name>
</gene>
<feature type="compositionally biased region" description="Polar residues" evidence="1">
    <location>
        <begin position="180"/>
        <end position="208"/>
    </location>
</feature>
<accession>A0A0A9W943</accession>
<evidence type="ECO:0000256" key="1">
    <source>
        <dbReference type="SAM" id="MobiDB-lite"/>
    </source>
</evidence>
<feature type="non-terminal residue" evidence="2">
    <location>
        <position position="1"/>
    </location>
</feature>
<reference evidence="2" key="1">
    <citation type="journal article" date="2014" name="PLoS ONE">
        <title>Transcriptome-Based Identification of ABC Transporters in the Western Tarnished Plant Bug Lygus hesperus.</title>
        <authorList>
            <person name="Hull J.J."/>
            <person name="Chaney K."/>
            <person name="Geib S.M."/>
            <person name="Fabrick J.A."/>
            <person name="Brent C.S."/>
            <person name="Walsh D."/>
            <person name="Lavine L.C."/>
        </authorList>
    </citation>
    <scope>NUCLEOTIDE SEQUENCE</scope>
</reference>
<proteinExistence type="predicted"/>
<dbReference type="EMBL" id="GBHO01039290">
    <property type="protein sequence ID" value="JAG04314.1"/>
    <property type="molecule type" value="Transcribed_RNA"/>
</dbReference>
<name>A0A0A9W943_LYGHE</name>
<reference evidence="2" key="2">
    <citation type="submission" date="2014-07" db="EMBL/GenBank/DDBJ databases">
        <authorList>
            <person name="Hull J."/>
        </authorList>
    </citation>
    <scope>NUCLEOTIDE SEQUENCE</scope>
</reference>
<feature type="region of interest" description="Disordered" evidence="1">
    <location>
        <begin position="180"/>
        <end position="214"/>
    </location>
</feature>
<protein>
    <submittedName>
        <fullName evidence="2">Uncharacterized protein</fullName>
    </submittedName>
</protein>
<feature type="region of interest" description="Disordered" evidence="1">
    <location>
        <begin position="230"/>
        <end position="254"/>
    </location>
</feature>
<feature type="compositionally biased region" description="Low complexity" evidence="1">
    <location>
        <begin position="339"/>
        <end position="350"/>
    </location>
</feature>
<sequence>QQGPPQVYATLTKEVDEPQIDESNVIQKEASQPKVPLPERLRTIIYSDDSEQQIPPHQVSATAPRKFSSQLLAATQKISDFPRDAINVSQLHARKPRILDLPEECSNILQSSVTTQTTLDSSGDASKVAQLLARNQRKLNVSKDCGKPSYLLAIKPKRSPKISKVGSLSKMTPQVLQTSFGSTNRTFPQSPVPQQLSQDPANSRSGNTNPPPIRKVVQASDDGNFTVHFPREPVAPKPPTNVGQASSDPKRAVESTDEILRMIDCHTLNRYSPQNRQKTNYLGRNEDSFQRYECSSSQMVQMPVMRCPWDMPSQGEALSRHIHGLRPHSQCQTPDDDSCSGSDCSGSLSP</sequence>
<evidence type="ECO:0000313" key="2">
    <source>
        <dbReference type="EMBL" id="JAG04314.1"/>
    </source>
</evidence>